<dbReference type="SUPFAM" id="SSF53955">
    <property type="entry name" value="Lysozyme-like"/>
    <property type="match status" value="1"/>
</dbReference>
<comment type="caution">
    <text evidence="2">The sequence shown here is derived from an EMBL/GenBank/DDBJ whole genome shotgun (WGS) entry which is preliminary data.</text>
</comment>
<evidence type="ECO:0000256" key="1">
    <source>
        <dbReference type="SAM" id="MobiDB-lite"/>
    </source>
</evidence>
<feature type="region of interest" description="Disordered" evidence="1">
    <location>
        <begin position="849"/>
        <end position="871"/>
    </location>
</feature>
<evidence type="ECO:0000313" key="2">
    <source>
        <dbReference type="EMBL" id="KAA3527045.1"/>
    </source>
</evidence>
<dbReference type="Proteomes" id="UP000436911">
    <property type="component" value="Unassembled WGS sequence"/>
</dbReference>
<accession>A0A7J4X5E2</accession>
<organism evidence="2 3">
    <name type="scientific">Agrobacterium vitis</name>
    <name type="common">Rhizobium vitis</name>
    <dbReference type="NCBI Taxonomy" id="373"/>
    <lineage>
        <taxon>Bacteria</taxon>
        <taxon>Pseudomonadati</taxon>
        <taxon>Pseudomonadota</taxon>
        <taxon>Alphaproteobacteria</taxon>
        <taxon>Hyphomicrobiales</taxon>
        <taxon>Rhizobiaceae</taxon>
        <taxon>Rhizobium/Agrobacterium group</taxon>
        <taxon>Agrobacterium</taxon>
    </lineage>
</organism>
<gene>
    <name evidence="2" type="ORF">DXT89_14010</name>
</gene>
<reference evidence="2 3" key="1">
    <citation type="submission" date="2018-08" db="EMBL/GenBank/DDBJ databases">
        <title>Genome sequencing of Agrobacterium vitis strain ICMP 10754.</title>
        <authorList>
            <person name="Visnovsky S.B."/>
            <person name="Pitman A.R."/>
        </authorList>
    </citation>
    <scope>NUCLEOTIDE SEQUENCE [LARGE SCALE GENOMIC DNA]</scope>
    <source>
        <strain evidence="2 3">ICMP 10754</strain>
    </source>
</reference>
<dbReference type="EMBL" id="QUSG01000006">
    <property type="protein sequence ID" value="KAA3527045.1"/>
    <property type="molecule type" value="Genomic_DNA"/>
</dbReference>
<sequence>MARLPTADQLGISVVRTAPQIVPADMSGIGRGLASFGQSIEQVGGEIRTQQATPQIANAEADYTNGILEAQRGAKNTGDYANAGKTFDDQAQTVLNNTAKTIADPEYRQKWIEQKRVDLARRRQSVLGDATDMQRQQSRVDLANAIEKDQNLFVDPATPEADKQAAFSRIGGTIEAAKKSGLLDPAMADKWNDTYAKGGILKEAELRVLNDPKFRQDVIKADGPRLVATDLPPEAGVLLNTIGGTESPDYNVINGGQRFSDLSDHPRVKGAGGSSTAAGRYQFVAGTWDRAKAATGVPDFSAGSQDRAAWWLAQADYKANTGRDLTSDIKAGNYSEIKKGLGSTWEGLAKLPDNEFAKRMQSGGGPAGVLRQGLYADLSPEARQALSQKAQETQNREDVKMRGALDITMQNAPVAIANTGAYDGQMPTQAQFMQAYGVDNGSQKWEMFQTAVDTSKNMYQMQTMSVADIQKMVEAAKPTSSGNDAELETKRYSALSGAAQQTIKAREADPVSYVQQAFPAVKEAWQQAAQDGDYSQAMAMTTAAQQKIGVQAPAVLPKSVAEQAIQSFKQPEISDSDRLASVSSLVFSTQDPNQRRSVFKQLVDAGLPPMMEGAMEAAARGDSGAANRLMQAALVDPGKLAKSGEVKPQEVSSAIYDSIWAPGQVGDASYGVSYGDTASIERAQRATDLMKKSVSVRIAQGQDLQSAIDGAKKDLFGDVQVYKGSSAIYSSADDVVNASLTVPANVDTAILTEGLKASKTAFKAALEGQREGLLAKVEQTGAQKAVIDTTTQNRIDDILESGVFVSVGNGVGLRDPYTGQFVVGQDGKTPMSFPIEQILGMAKKDAPGLNKPTMGDVIKDVSSDPYSQFQP</sequence>
<evidence type="ECO:0000313" key="3">
    <source>
        <dbReference type="Proteomes" id="UP000436911"/>
    </source>
</evidence>
<proteinExistence type="predicted"/>
<dbReference type="InterPro" id="IPR023346">
    <property type="entry name" value="Lysozyme-like_dom_sf"/>
</dbReference>
<dbReference type="AlphaFoldDB" id="A0A7J4X5E2"/>
<protein>
    <recommendedName>
        <fullName evidence="4">Phage tail lysozyme domain-containing protein</fullName>
    </recommendedName>
</protein>
<name>A0A7J4X5E2_AGRVI</name>
<evidence type="ECO:0008006" key="4">
    <source>
        <dbReference type="Google" id="ProtNLM"/>
    </source>
</evidence>
<dbReference type="Gene3D" id="1.10.530.10">
    <property type="match status" value="1"/>
</dbReference>